<dbReference type="CDD" id="cd00156">
    <property type="entry name" value="REC"/>
    <property type="match status" value="1"/>
</dbReference>
<evidence type="ECO:0000313" key="5">
    <source>
        <dbReference type="Proteomes" id="UP000192042"/>
    </source>
</evidence>
<dbReference type="EMBL" id="LT828648">
    <property type="protein sequence ID" value="SLM49245.1"/>
    <property type="molecule type" value="Genomic_DNA"/>
</dbReference>
<dbReference type="SUPFAM" id="SSF52172">
    <property type="entry name" value="CheY-like"/>
    <property type="match status" value="1"/>
</dbReference>
<dbReference type="AlphaFoldDB" id="A0A1W1I8C9"/>
<dbReference type="SMART" id="SM00448">
    <property type="entry name" value="REC"/>
    <property type="match status" value="1"/>
</dbReference>
<dbReference type="KEGG" id="nja:NSJP_3078"/>
<protein>
    <recommendedName>
        <fullName evidence="3">Response regulatory domain-containing protein</fullName>
    </recommendedName>
</protein>
<accession>A0A1W1I8C9</accession>
<dbReference type="RefSeq" id="WP_080887505.1">
    <property type="nucleotide sequence ID" value="NZ_LT828648.1"/>
</dbReference>
<comment type="caution">
    <text evidence="2">Lacks conserved residue(s) required for the propagation of feature annotation.</text>
</comment>
<keyword evidence="5" id="KW-1185">Reference proteome</keyword>
<gene>
    <name evidence="4" type="ORF">NSJP_3078</name>
</gene>
<dbReference type="PANTHER" id="PTHR44591">
    <property type="entry name" value="STRESS RESPONSE REGULATOR PROTEIN 1"/>
    <property type="match status" value="1"/>
</dbReference>
<evidence type="ECO:0000256" key="1">
    <source>
        <dbReference type="ARBA" id="ARBA00022553"/>
    </source>
</evidence>
<evidence type="ECO:0000259" key="3">
    <source>
        <dbReference type="PROSITE" id="PS50110"/>
    </source>
</evidence>
<keyword evidence="1" id="KW-0597">Phosphoprotein</keyword>
<dbReference type="Gene3D" id="3.40.50.2300">
    <property type="match status" value="1"/>
</dbReference>
<sequence>MPVVVTATGDEREFARRTLLRGAFDLITLPVDREQTVRTVRLALWHSTLRTLIARKDLALATYQDHMDKYPREREQFEESFTKALALVEETIASVKGTILQLDESLVCFSDFATQVEHHVRQRALNRLGPVSGPAPTTVLLIDSQKEDREYWAQCLKTRSPGCIVLEAETGKAGLDLCRSQRVDCVVMELNLSDMSGFEVLWNLVPQAQHPRRPVVVLAKTVFAPMRQLALNNGARAYLVKGRTSGEELDRTIRTAIAMVKPTGTDLLT</sequence>
<dbReference type="InterPro" id="IPR011006">
    <property type="entry name" value="CheY-like_superfamily"/>
</dbReference>
<name>A0A1W1I8C9_9BACT</name>
<dbReference type="GO" id="GO:0000160">
    <property type="term" value="P:phosphorelay signal transduction system"/>
    <property type="evidence" value="ECO:0007669"/>
    <property type="project" value="InterPro"/>
</dbReference>
<evidence type="ECO:0000313" key="4">
    <source>
        <dbReference type="EMBL" id="SLM49245.1"/>
    </source>
</evidence>
<dbReference type="Pfam" id="PF00072">
    <property type="entry name" value="Response_reg"/>
    <property type="match status" value="1"/>
</dbReference>
<dbReference type="InterPro" id="IPR050595">
    <property type="entry name" value="Bact_response_regulator"/>
</dbReference>
<reference evidence="4 5" key="1">
    <citation type="submission" date="2017-03" db="EMBL/GenBank/DDBJ databases">
        <authorList>
            <person name="Afonso C.L."/>
            <person name="Miller P.J."/>
            <person name="Scott M.A."/>
            <person name="Spackman E."/>
            <person name="Goraichik I."/>
            <person name="Dimitrov K.M."/>
            <person name="Suarez D.L."/>
            <person name="Swayne D.E."/>
        </authorList>
    </citation>
    <scope>NUCLEOTIDE SEQUENCE [LARGE SCALE GENOMIC DNA]</scope>
    <source>
        <strain evidence="4">Genome sequencing of Nitrospira japonica strain NJ11</strain>
    </source>
</reference>
<organism evidence="4 5">
    <name type="scientific">Nitrospira japonica</name>
    <dbReference type="NCBI Taxonomy" id="1325564"/>
    <lineage>
        <taxon>Bacteria</taxon>
        <taxon>Pseudomonadati</taxon>
        <taxon>Nitrospirota</taxon>
        <taxon>Nitrospiria</taxon>
        <taxon>Nitrospirales</taxon>
        <taxon>Nitrospiraceae</taxon>
        <taxon>Nitrospira</taxon>
    </lineage>
</organism>
<dbReference type="PANTHER" id="PTHR44591:SF3">
    <property type="entry name" value="RESPONSE REGULATORY DOMAIN-CONTAINING PROTEIN"/>
    <property type="match status" value="1"/>
</dbReference>
<dbReference type="InterPro" id="IPR001789">
    <property type="entry name" value="Sig_transdc_resp-reg_receiver"/>
</dbReference>
<proteinExistence type="predicted"/>
<dbReference type="STRING" id="1325564.NSJP_3078"/>
<dbReference type="Proteomes" id="UP000192042">
    <property type="component" value="Chromosome I"/>
</dbReference>
<evidence type="ECO:0000256" key="2">
    <source>
        <dbReference type="PROSITE-ProRule" id="PRU00169"/>
    </source>
</evidence>
<feature type="domain" description="Response regulatory" evidence="3">
    <location>
        <begin position="138"/>
        <end position="256"/>
    </location>
</feature>
<dbReference type="PROSITE" id="PS50110">
    <property type="entry name" value="RESPONSE_REGULATORY"/>
    <property type="match status" value="1"/>
</dbReference>